<feature type="active site" description="Proton acceptor" evidence="12">
    <location>
        <position position="8"/>
    </location>
</feature>
<comment type="subcellular location">
    <subcellularLocation>
        <location evidence="2 12 14">Cytoplasm</location>
    </subcellularLocation>
</comment>
<dbReference type="InterPro" id="IPR044524">
    <property type="entry name" value="Isoase_HisA-like"/>
</dbReference>
<evidence type="ECO:0000313" key="16">
    <source>
        <dbReference type="Proteomes" id="UP000824145"/>
    </source>
</evidence>
<dbReference type="FunFam" id="3.20.20.70:FF:000009">
    <property type="entry name" value="1-(5-phosphoribosyl)-5-[(5-phosphoribosylamino)methylideneamino] imidazole-4-carboxamide isomerase"/>
    <property type="match status" value="1"/>
</dbReference>
<comment type="pathway">
    <text evidence="3 12 14">Amino-acid biosynthesis; L-histidine biosynthesis; L-histidine from 5-phospho-alpha-D-ribose 1-diphosphate: step 4/9.</text>
</comment>
<evidence type="ECO:0000256" key="3">
    <source>
        <dbReference type="ARBA" id="ARBA00005133"/>
    </source>
</evidence>
<dbReference type="EMBL" id="DVNJ01000002">
    <property type="protein sequence ID" value="HIU62297.1"/>
    <property type="molecule type" value="Genomic_DNA"/>
</dbReference>
<dbReference type="EC" id="5.3.1.16" evidence="5 12"/>
<dbReference type="InterPro" id="IPR011060">
    <property type="entry name" value="RibuloseP-bd_barrel"/>
</dbReference>
<dbReference type="InterPro" id="IPR006063">
    <property type="entry name" value="HisA_bact_arch"/>
</dbReference>
<evidence type="ECO:0000256" key="6">
    <source>
        <dbReference type="ARBA" id="ARBA00018464"/>
    </source>
</evidence>
<dbReference type="GO" id="GO:0003949">
    <property type="term" value="F:1-(5-phosphoribosyl)-5-[(5-phosphoribosylamino)methylideneamino]imidazole-4-carboxamide isomerase activity"/>
    <property type="evidence" value="ECO:0007669"/>
    <property type="project" value="UniProtKB-UniRule"/>
</dbReference>
<sequence>MKIFPAVDILGGKAVRLTRGAYDSAKTYFDDPVRAASLMREAGAEYLHVIDLDGARSGRTDNFSLIERIVKQTSLKVEVGGGVRDTERVKAYLDSGAFRVILGTSAVKNYPFVLAAAAAFPGRIAVGVDAKDGFVAVSGWEESTGVRGVEFCEKLAGDGVCDVIYTDVACDGAMAGTNLDVYRELVKIKGLRVVASGGVKDMDEIAELEKMGADGVILGKALYEGALDLKKVTEAFGKCSQRE</sequence>
<evidence type="ECO:0000256" key="13">
    <source>
        <dbReference type="RuleBase" id="RU003657"/>
    </source>
</evidence>
<evidence type="ECO:0000256" key="5">
    <source>
        <dbReference type="ARBA" id="ARBA00012550"/>
    </source>
</evidence>
<reference evidence="15" key="1">
    <citation type="submission" date="2020-10" db="EMBL/GenBank/DDBJ databases">
        <authorList>
            <person name="Gilroy R."/>
        </authorList>
    </citation>
    <scope>NUCLEOTIDE SEQUENCE</scope>
    <source>
        <strain evidence="15">9366</strain>
    </source>
</reference>
<evidence type="ECO:0000256" key="8">
    <source>
        <dbReference type="ARBA" id="ARBA00022605"/>
    </source>
</evidence>
<evidence type="ECO:0000256" key="14">
    <source>
        <dbReference type="RuleBase" id="RU003658"/>
    </source>
</evidence>
<dbReference type="InterPro" id="IPR013785">
    <property type="entry name" value="Aldolase_TIM"/>
</dbReference>
<evidence type="ECO:0000313" key="15">
    <source>
        <dbReference type="EMBL" id="HIU62297.1"/>
    </source>
</evidence>
<gene>
    <name evidence="12 15" type="primary">hisA</name>
    <name evidence="15" type="ORF">IAB07_00825</name>
</gene>
<keyword evidence="9 12" id="KW-0368">Histidine biosynthesis</keyword>
<feature type="active site" description="Proton donor" evidence="12">
    <location>
        <position position="129"/>
    </location>
</feature>
<evidence type="ECO:0000256" key="2">
    <source>
        <dbReference type="ARBA" id="ARBA00004496"/>
    </source>
</evidence>
<dbReference type="Gene3D" id="3.20.20.70">
    <property type="entry name" value="Aldolase class I"/>
    <property type="match status" value="1"/>
</dbReference>
<evidence type="ECO:0000256" key="11">
    <source>
        <dbReference type="ARBA" id="ARBA00030547"/>
    </source>
</evidence>
<evidence type="ECO:0000256" key="7">
    <source>
        <dbReference type="ARBA" id="ARBA00022490"/>
    </source>
</evidence>
<keyword evidence="8 12" id="KW-0028">Amino-acid biosynthesis</keyword>
<dbReference type="GO" id="GO:0000162">
    <property type="term" value="P:L-tryptophan biosynthetic process"/>
    <property type="evidence" value="ECO:0007669"/>
    <property type="project" value="TreeGrafter"/>
</dbReference>
<dbReference type="PANTHER" id="PTHR43090">
    <property type="entry name" value="1-(5-PHOSPHORIBOSYL)-5-[(5-PHOSPHORIBOSYLAMINO)METHYLIDENEAMINO] IMIDAZOLE-4-CARBOXAMIDE ISOMERASE"/>
    <property type="match status" value="1"/>
</dbReference>
<dbReference type="GO" id="GO:0000105">
    <property type="term" value="P:L-histidine biosynthetic process"/>
    <property type="evidence" value="ECO:0007669"/>
    <property type="project" value="UniProtKB-UniRule"/>
</dbReference>
<dbReference type="SUPFAM" id="SSF51366">
    <property type="entry name" value="Ribulose-phoshate binding barrel"/>
    <property type="match status" value="1"/>
</dbReference>
<dbReference type="Pfam" id="PF00977">
    <property type="entry name" value="His_biosynth"/>
    <property type="match status" value="1"/>
</dbReference>
<dbReference type="PANTHER" id="PTHR43090:SF2">
    <property type="entry name" value="1-(5-PHOSPHORIBOSYL)-5-[(5-PHOSPHORIBOSYLAMINO)METHYLIDENEAMINO] IMIDAZOLE-4-CARBOXAMIDE ISOMERASE"/>
    <property type="match status" value="1"/>
</dbReference>
<reference evidence="15" key="2">
    <citation type="journal article" date="2021" name="PeerJ">
        <title>Extensive microbial diversity within the chicken gut microbiome revealed by metagenomics and culture.</title>
        <authorList>
            <person name="Gilroy R."/>
            <person name="Ravi A."/>
            <person name="Getino M."/>
            <person name="Pursley I."/>
            <person name="Horton D.L."/>
            <person name="Alikhan N.F."/>
            <person name="Baker D."/>
            <person name="Gharbi K."/>
            <person name="Hall N."/>
            <person name="Watson M."/>
            <person name="Adriaenssens E.M."/>
            <person name="Foster-Nyarko E."/>
            <person name="Jarju S."/>
            <person name="Secka A."/>
            <person name="Antonio M."/>
            <person name="Oren A."/>
            <person name="Chaudhuri R.R."/>
            <person name="La Ragione R."/>
            <person name="Hildebrand F."/>
            <person name="Pallen M.J."/>
        </authorList>
    </citation>
    <scope>NUCLEOTIDE SEQUENCE</scope>
    <source>
        <strain evidence="15">9366</strain>
    </source>
</reference>
<dbReference type="InterPro" id="IPR023016">
    <property type="entry name" value="HisA/PriA"/>
</dbReference>
<protein>
    <recommendedName>
        <fullName evidence="6 12">1-(5-phosphoribosyl)-5-[(5-phosphoribosylamino)methylideneamino] imidazole-4-carboxamide isomerase</fullName>
        <ecNumber evidence="5 12">5.3.1.16</ecNumber>
    </recommendedName>
    <alternativeName>
        <fullName evidence="11 12">Phosphoribosylformimino-5-aminoimidazole carboxamide ribotide isomerase</fullName>
    </alternativeName>
</protein>
<keyword evidence="7 12" id="KW-0963">Cytoplasm</keyword>
<evidence type="ECO:0000256" key="12">
    <source>
        <dbReference type="HAMAP-Rule" id="MF_01014"/>
    </source>
</evidence>
<keyword evidence="10 12" id="KW-0413">Isomerase</keyword>
<dbReference type="HAMAP" id="MF_01014">
    <property type="entry name" value="HisA"/>
    <property type="match status" value="1"/>
</dbReference>
<dbReference type="AlphaFoldDB" id="A0A9D1ML62"/>
<evidence type="ECO:0000256" key="9">
    <source>
        <dbReference type="ARBA" id="ARBA00023102"/>
    </source>
</evidence>
<dbReference type="Proteomes" id="UP000824145">
    <property type="component" value="Unassembled WGS sequence"/>
</dbReference>
<comment type="catalytic activity">
    <reaction evidence="1 12 14">
        <text>1-(5-phospho-beta-D-ribosyl)-5-[(5-phospho-beta-D-ribosylamino)methylideneamino]imidazole-4-carboxamide = 5-[(5-phospho-1-deoxy-D-ribulos-1-ylimino)methylamino]-1-(5-phospho-beta-D-ribosyl)imidazole-4-carboxamide</text>
        <dbReference type="Rhea" id="RHEA:15469"/>
        <dbReference type="ChEBI" id="CHEBI:58435"/>
        <dbReference type="ChEBI" id="CHEBI:58525"/>
        <dbReference type="EC" id="5.3.1.16"/>
    </reaction>
</comment>
<dbReference type="NCBIfam" id="TIGR00007">
    <property type="entry name" value="1-(5-phosphoribosyl)-5-[(5-phosphoribosylamino)methylideneamino]imidazole-4-carboxamide isomerase"/>
    <property type="match status" value="1"/>
</dbReference>
<accession>A0A9D1ML62</accession>
<organism evidence="15 16">
    <name type="scientific">Candidatus Caccalectryoclostridium excrementigallinarum</name>
    <dbReference type="NCBI Taxonomy" id="2840710"/>
    <lineage>
        <taxon>Bacteria</taxon>
        <taxon>Bacillati</taxon>
        <taxon>Bacillota</taxon>
        <taxon>Clostridia</taxon>
        <taxon>Christensenellales</taxon>
        <taxon>Christensenellaceae</taxon>
        <taxon>Christensenellaceae incertae sedis</taxon>
        <taxon>Candidatus Caccalectryoclostridium</taxon>
    </lineage>
</organism>
<name>A0A9D1ML62_9FIRM</name>
<comment type="similarity">
    <text evidence="4 12 13">Belongs to the HisA/HisF family.</text>
</comment>
<evidence type="ECO:0000256" key="10">
    <source>
        <dbReference type="ARBA" id="ARBA00023235"/>
    </source>
</evidence>
<comment type="caution">
    <text evidence="15">The sequence shown here is derived from an EMBL/GenBank/DDBJ whole genome shotgun (WGS) entry which is preliminary data.</text>
</comment>
<evidence type="ECO:0000256" key="1">
    <source>
        <dbReference type="ARBA" id="ARBA00000901"/>
    </source>
</evidence>
<dbReference type="GO" id="GO:0005737">
    <property type="term" value="C:cytoplasm"/>
    <property type="evidence" value="ECO:0007669"/>
    <property type="project" value="UniProtKB-SubCell"/>
</dbReference>
<dbReference type="CDD" id="cd04732">
    <property type="entry name" value="HisA"/>
    <property type="match status" value="1"/>
</dbReference>
<proteinExistence type="inferred from homology"/>
<evidence type="ECO:0000256" key="4">
    <source>
        <dbReference type="ARBA" id="ARBA00009667"/>
    </source>
</evidence>
<dbReference type="InterPro" id="IPR006062">
    <property type="entry name" value="His_biosynth"/>
</dbReference>